<dbReference type="PANTHER" id="PTHR43586">
    <property type="entry name" value="CYSTEINE DESULFURASE"/>
    <property type="match status" value="1"/>
</dbReference>
<dbReference type="EMBL" id="JAPZVI010000014">
    <property type="protein sequence ID" value="MCZ8403372.1"/>
    <property type="molecule type" value="Genomic_DNA"/>
</dbReference>
<protein>
    <submittedName>
        <fullName evidence="6">Aminotransferase class V-fold PLP-dependent enzyme</fullName>
    </submittedName>
</protein>
<dbReference type="Proteomes" id="UP001141992">
    <property type="component" value="Unassembled WGS sequence"/>
</dbReference>
<dbReference type="InterPro" id="IPR000192">
    <property type="entry name" value="Aminotrans_V_dom"/>
</dbReference>
<feature type="domain" description="Aminotransferase class V" evidence="5">
    <location>
        <begin position="59"/>
        <end position="369"/>
    </location>
</feature>
<dbReference type="RefSeq" id="WP_054438020.1">
    <property type="nucleotide sequence ID" value="NZ_CAJFDJ010000001.1"/>
</dbReference>
<dbReference type="SUPFAM" id="SSF53383">
    <property type="entry name" value="PLP-dependent transferases"/>
    <property type="match status" value="1"/>
</dbReference>
<dbReference type="Gene3D" id="3.90.1150.10">
    <property type="entry name" value="Aspartate Aminotransferase, domain 1"/>
    <property type="match status" value="1"/>
</dbReference>
<evidence type="ECO:0000256" key="4">
    <source>
        <dbReference type="RuleBase" id="RU004504"/>
    </source>
</evidence>
<dbReference type="eggNOG" id="COG0520">
    <property type="taxonomic scope" value="Bacteria"/>
</dbReference>
<keyword evidence="2" id="KW-0663">Pyridoxal phosphate</keyword>
<comment type="caution">
    <text evidence="6">The sequence shown here is derived from an EMBL/GenBank/DDBJ whole genome shotgun (WGS) entry which is preliminary data.</text>
</comment>
<evidence type="ECO:0000313" key="6">
    <source>
        <dbReference type="EMBL" id="MCZ8403372.1"/>
    </source>
</evidence>
<dbReference type="InterPro" id="IPR015422">
    <property type="entry name" value="PyrdxlP-dep_Trfase_small"/>
</dbReference>
<dbReference type="PANTHER" id="PTHR43586:SF15">
    <property type="entry name" value="BLR3095 PROTEIN"/>
    <property type="match status" value="1"/>
</dbReference>
<evidence type="ECO:0000256" key="3">
    <source>
        <dbReference type="RuleBase" id="RU004075"/>
    </source>
</evidence>
<dbReference type="AlphaFoldDB" id="A0A0D6HQJ4"/>
<accession>A0A0D6HQJ4</accession>
<comment type="cofactor">
    <cofactor evidence="1 4">
        <name>pyridoxal 5'-phosphate</name>
        <dbReference type="ChEBI" id="CHEBI:597326"/>
    </cofactor>
</comment>
<name>A0A0D6HQJ4_ALCXX</name>
<dbReference type="Gene3D" id="3.40.640.10">
    <property type="entry name" value="Type I PLP-dependent aspartate aminotransferase-like (Major domain)"/>
    <property type="match status" value="1"/>
</dbReference>
<evidence type="ECO:0000256" key="2">
    <source>
        <dbReference type="ARBA" id="ARBA00022898"/>
    </source>
</evidence>
<proteinExistence type="inferred from homology"/>
<dbReference type="PROSITE" id="PS00595">
    <property type="entry name" value="AA_TRANSFER_CLASS_5"/>
    <property type="match status" value="1"/>
</dbReference>
<dbReference type="GO" id="GO:0008483">
    <property type="term" value="F:transaminase activity"/>
    <property type="evidence" value="ECO:0007669"/>
    <property type="project" value="UniProtKB-KW"/>
</dbReference>
<comment type="similarity">
    <text evidence="3">Belongs to the class-V pyridoxal-phosphate-dependent aminotransferase family.</text>
</comment>
<keyword evidence="6" id="KW-0032">Aminotransferase</keyword>
<evidence type="ECO:0000313" key="7">
    <source>
        <dbReference type="Proteomes" id="UP001141992"/>
    </source>
</evidence>
<dbReference type="KEGG" id="axx:ERS451415_03048"/>
<evidence type="ECO:0000256" key="1">
    <source>
        <dbReference type="ARBA" id="ARBA00001933"/>
    </source>
</evidence>
<dbReference type="InterPro" id="IPR015424">
    <property type="entry name" value="PyrdxlP-dep_Trfase"/>
</dbReference>
<dbReference type="InterPro" id="IPR020578">
    <property type="entry name" value="Aminotrans_V_PyrdxlP_BS"/>
</dbReference>
<keyword evidence="6" id="KW-0808">Transferase</keyword>
<gene>
    <name evidence="6" type="ORF">O9570_18100</name>
</gene>
<dbReference type="InterPro" id="IPR015421">
    <property type="entry name" value="PyrdxlP-dep_Trfase_major"/>
</dbReference>
<reference evidence="6" key="1">
    <citation type="submission" date="2022-12" db="EMBL/GenBank/DDBJ databases">
        <authorList>
            <person name="Voronina O.L."/>
            <person name="Kunda M.S."/>
            <person name="Ryzhova N."/>
            <person name="Aksenova E.I."/>
        </authorList>
    </citation>
    <scope>NUCLEOTIDE SEQUENCE</scope>
    <source>
        <strain evidence="6">SCCH136:Ach223948</strain>
    </source>
</reference>
<organism evidence="6 7">
    <name type="scientific">Alcaligenes xylosoxydans xylosoxydans</name>
    <name type="common">Achromobacter xylosoxidans</name>
    <dbReference type="NCBI Taxonomy" id="85698"/>
    <lineage>
        <taxon>Bacteria</taxon>
        <taxon>Pseudomonadati</taxon>
        <taxon>Pseudomonadota</taxon>
        <taxon>Betaproteobacteria</taxon>
        <taxon>Burkholderiales</taxon>
        <taxon>Alcaligenaceae</taxon>
        <taxon>Achromobacter</taxon>
    </lineage>
</organism>
<evidence type="ECO:0000259" key="5">
    <source>
        <dbReference type="Pfam" id="PF00266"/>
    </source>
</evidence>
<dbReference type="Pfam" id="PF00266">
    <property type="entry name" value="Aminotran_5"/>
    <property type="match status" value="1"/>
</dbReference>
<sequence length="379" mass="41183">MSWQDEFREWFPITRDKAYANIAYTSPLAPKVADGVAAFFDGITHARSDKPQWLRDAGALRARLARLIGGDARRLAFTKNTTEGLNTVAQGLAWQEGDNLVVDDQEHPTNALPWLNLRRRGVQVRVPSARAHRYTVDDLWQHVDARTRLIAVSWVQYGTGLRTDIAELGRRCAERGIWLVVDGIQGAGLLRAEVDAWGVDAFASGAHKGMLGPLGVGLLHVSPRLLDALDPLYVGPSEITTLDKTGLQWQVGVSDAGDARRLETGNLNYPGIAGWAAALDLIEWARPERIEPWVLELSAALSDGLRAQGLQVVSPADAALRSTTTALRVADPAAALAHLAREGVVASIVEYGYVRLSVGAYNNHGDVDRILRAARGFAA</sequence>